<dbReference type="Proteomes" id="UP000800036">
    <property type="component" value="Unassembled WGS sequence"/>
</dbReference>
<dbReference type="GO" id="GO:0004497">
    <property type="term" value="F:monooxygenase activity"/>
    <property type="evidence" value="ECO:0007669"/>
    <property type="project" value="InterPro"/>
</dbReference>
<dbReference type="InterPro" id="IPR002401">
    <property type="entry name" value="Cyt_P450_E_grp-I"/>
</dbReference>
<dbReference type="PANTHER" id="PTHR24305:SF166">
    <property type="entry name" value="CYTOCHROME P450 12A4, MITOCHONDRIAL-RELATED"/>
    <property type="match status" value="1"/>
</dbReference>
<name>A0A6A5VSH4_9PLEO</name>
<reference evidence="3" key="1">
    <citation type="journal article" date="2020" name="Stud. Mycol.">
        <title>101 Dothideomycetes genomes: a test case for predicting lifestyles and emergence of pathogens.</title>
        <authorList>
            <person name="Haridas S."/>
            <person name="Albert R."/>
            <person name="Binder M."/>
            <person name="Bloem J."/>
            <person name="Labutti K."/>
            <person name="Salamov A."/>
            <person name="Andreopoulos B."/>
            <person name="Baker S."/>
            <person name="Barry K."/>
            <person name="Bills G."/>
            <person name="Bluhm B."/>
            <person name="Cannon C."/>
            <person name="Castanera R."/>
            <person name="Culley D."/>
            <person name="Daum C."/>
            <person name="Ezra D."/>
            <person name="Gonzalez J."/>
            <person name="Henrissat B."/>
            <person name="Kuo A."/>
            <person name="Liang C."/>
            <person name="Lipzen A."/>
            <person name="Lutzoni F."/>
            <person name="Magnuson J."/>
            <person name="Mondo S."/>
            <person name="Nolan M."/>
            <person name="Ohm R."/>
            <person name="Pangilinan J."/>
            <person name="Park H.-J."/>
            <person name="Ramirez L."/>
            <person name="Alfaro M."/>
            <person name="Sun H."/>
            <person name="Tritt A."/>
            <person name="Yoshinaga Y."/>
            <person name="Zwiers L.-H."/>
            <person name="Turgeon B."/>
            <person name="Goodwin S."/>
            <person name="Spatafora J."/>
            <person name="Crous P."/>
            <person name="Grigoriev I."/>
        </authorList>
    </citation>
    <scope>NUCLEOTIDE SEQUENCE</scope>
    <source>
        <strain evidence="3">CBS 107.79</strain>
    </source>
</reference>
<evidence type="ECO:0000256" key="1">
    <source>
        <dbReference type="ARBA" id="ARBA00010617"/>
    </source>
</evidence>
<dbReference type="GO" id="GO:0005506">
    <property type="term" value="F:iron ion binding"/>
    <property type="evidence" value="ECO:0007669"/>
    <property type="project" value="InterPro"/>
</dbReference>
<dbReference type="InterPro" id="IPR001128">
    <property type="entry name" value="Cyt_P450"/>
</dbReference>
<dbReference type="AlphaFoldDB" id="A0A6A5VSH4"/>
<dbReference type="Pfam" id="PF00067">
    <property type="entry name" value="p450"/>
    <property type="match status" value="1"/>
</dbReference>
<comment type="similarity">
    <text evidence="1">Belongs to the cytochrome P450 family.</text>
</comment>
<keyword evidence="2" id="KW-0479">Metal-binding</keyword>
<dbReference type="OrthoDB" id="1470350at2759"/>
<keyword evidence="2" id="KW-0349">Heme</keyword>
<keyword evidence="4" id="KW-1185">Reference proteome</keyword>
<dbReference type="GO" id="GO:0016705">
    <property type="term" value="F:oxidoreductase activity, acting on paired donors, with incorporation or reduction of molecular oxygen"/>
    <property type="evidence" value="ECO:0007669"/>
    <property type="project" value="InterPro"/>
</dbReference>
<organism evidence="3 4">
    <name type="scientific">Bimuria novae-zelandiae CBS 107.79</name>
    <dbReference type="NCBI Taxonomy" id="1447943"/>
    <lineage>
        <taxon>Eukaryota</taxon>
        <taxon>Fungi</taxon>
        <taxon>Dikarya</taxon>
        <taxon>Ascomycota</taxon>
        <taxon>Pezizomycotina</taxon>
        <taxon>Dothideomycetes</taxon>
        <taxon>Pleosporomycetidae</taxon>
        <taxon>Pleosporales</taxon>
        <taxon>Massarineae</taxon>
        <taxon>Didymosphaeriaceae</taxon>
        <taxon>Bimuria</taxon>
    </lineage>
</organism>
<dbReference type="InterPro" id="IPR036396">
    <property type="entry name" value="Cyt_P450_sf"/>
</dbReference>
<dbReference type="SUPFAM" id="SSF48264">
    <property type="entry name" value="Cytochrome P450"/>
    <property type="match status" value="1"/>
</dbReference>
<dbReference type="PRINTS" id="PR00385">
    <property type="entry name" value="P450"/>
</dbReference>
<dbReference type="CDD" id="cd11070">
    <property type="entry name" value="CYP56-like"/>
    <property type="match status" value="1"/>
</dbReference>
<feature type="binding site" description="axial binding residue" evidence="2">
    <location>
        <position position="498"/>
    </location>
    <ligand>
        <name>heme</name>
        <dbReference type="ChEBI" id="CHEBI:30413"/>
    </ligand>
    <ligandPart>
        <name>Fe</name>
        <dbReference type="ChEBI" id="CHEBI:18248"/>
    </ligandPart>
</feature>
<dbReference type="EMBL" id="ML976657">
    <property type="protein sequence ID" value="KAF1979688.1"/>
    <property type="molecule type" value="Genomic_DNA"/>
</dbReference>
<keyword evidence="2" id="KW-0408">Iron</keyword>
<sequence>MSYSELLALAFFFAIFFPLLRQLSHLYTNYTLARQTGLRIIIVPFYPFGTPWLIIAPLCAPLFQHFEWCRILNATWAWQDGARQHERYGENFIVVSPAKNVIYTSDKVAIEEVLKERKVWLKPKLYETMDLYGRNVDTVNSEDWSRHRKITAPCFNERVSSFVWDETIRQTQAMVAHWLSQPGARVSRMVDDTRVLALHVLCAAGFGVRQNFHGGVRNPAPGHQLSHRDALMTVLNNLITILIITPQEAFVDKVAFLLPPRIKNCLLAFREFRQYTDEAIALERKLLSQAGGAQKANFISTLIRTSDQAKDEGFQSTAKLTDDEIKGNIFIFSFAGHDTTANTLAYAFALLSIHPEVQNWIGEEIDEVFRNDADPKYEDTHPQLKRVLAVMYETLRLYGPVPQIPRGPLSPNTPLTITKPNASISTSATGTTTMHVPPNTEIVLNLHAMHTTSHHYVSPQEWKPSRWITSSSSTRLEEEKLLPRPQNFAPWASGPRICPGMKFSQVEFTGVLSTVLRQAWVTPSTKDGSDAEEEARKTVQALVKDSALIGATVSMRRPGEVWLRVVRR</sequence>
<dbReference type="GO" id="GO:0020037">
    <property type="term" value="F:heme binding"/>
    <property type="evidence" value="ECO:0007669"/>
    <property type="project" value="InterPro"/>
</dbReference>
<dbReference type="PRINTS" id="PR00463">
    <property type="entry name" value="EP450I"/>
</dbReference>
<dbReference type="InterPro" id="IPR050121">
    <property type="entry name" value="Cytochrome_P450_monoxygenase"/>
</dbReference>
<gene>
    <name evidence="3" type="ORF">BU23DRAFT_523102</name>
</gene>
<protein>
    <submittedName>
        <fullName evidence="3">Cytochrome P450</fullName>
    </submittedName>
</protein>
<evidence type="ECO:0000256" key="2">
    <source>
        <dbReference type="PIRSR" id="PIRSR602401-1"/>
    </source>
</evidence>
<accession>A0A6A5VSH4</accession>
<evidence type="ECO:0000313" key="4">
    <source>
        <dbReference type="Proteomes" id="UP000800036"/>
    </source>
</evidence>
<dbReference type="PANTHER" id="PTHR24305">
    <property type="entry name" value="CYTOCHROME P450"/>
    <property type="match status" value="1"/>
</dbReference>
<comment type="cofactor">
    <cofactor evidence="2">
        <name>heme</name>
        <dbReference type="ChEBI" id="CHEBI:30413"/>
    </cofactor>
</comment>
<evidence type="ECO:0000313" key="3">
    <source>
        <dbReference type="EMBL" id="KAF1979688.1"/>
    </source>
</evidence>
<proteinExistence type="inferred from homology"/>
<dbReference type="Gene3D" id="1.10.630.10">
    <property type="entry name" value="Cytochrome P450"/>
    <property type="match status" value="1"/>
</dbReference>